<gene>
    <name evidence="1" type="ORF">PR048_015971</name>
</gene>
<reference evidence="1 2" key="1">
    <citation type="submission" date="2023-02" db="EMBL/GenBank/DDBJ databases">
        <title>LHISI_Scaffold_Assembly.</title>
        <authorList>
            <person name="Stuart O.P."/>
            <person name="Cleave R."/>
            <person name="Magrath M.J.L."/>
            <person name="Mikheyev A.S."/>
        </authorList>
    </citation>
    <scope>NUCLEOTIDE SEQUENCE [LARGE SCALE GENOMIC DNA]</scope>
    <source>
        <strain evidence="1">Daus_M_001</strain>
        <tissue evidence="1">Leg muscle</tissue>
    </source>
</reference>
<dbReference type="EMBL" id="JARBHB010000005">
    <property type="protein sequence ID" value="KAJ8884114.1"/>
    <property type="molecule type" value="Genomic_DNA"/>
</dbReference>
<name>A0ABQ9HIF0_9NEOP</name>
<sequence length="464" mass="52226">MVWDAIGCDMRPRLLHAQVNLNTNRYTKEVLEPEVLLLLQQDNVRPHVARNVQAFFNERRVPRLPWPARSPDILPIEHVWDMVCRVCDRVKQRTSQDVQLFPARKSMTLYCPLPVLLCTAWDVLMAPYGGRTVSRRVRGDLQRRAVAISLSELYASVLERIAFLGLSLLECSGHYTSLSQCNSGRGTLSASCAKTAKRRVPASVARRSDVCLLRTSVQWRVRLTGGTPARLPQRRTGFYPRPGHSLDFRMWPSCRTMPPVGGFSRGFPLSRPFIPLLLRTHLNHSCRFSWLRCYEPPKYLHSLTLEQDEQSMSIEYRFLARTPDVAPHTELRETTLRTVLDTSLHALGFPHVGIVPCDAAGPRIFSGGFSAPSSLPSAAPTFSPRFVVIGSRNLNVKSRPIFFTYSCAFASNANPLFATPSHATYHWEVCSSRQDERSARRVAVVVDPASITAQWSGDVSLMTL</sequence>
<dbReference type="InterPro" id="IPR036397">
    <property type="entry name" value="RNaseH_sf"/>
</dbReference>
<comment type="caution">
    <text evidence="1">The sequence shown here is derived from an EMBL/GenBank/DDBJ whole genome shotgun (WGS) entry which is preliminary data.</text>
</comment>
<evidence type="ECO:0000313" key="1">
    <source>
        <dbReference type="EMBL" id="KAJ8884114.1"/>
    </source>
</evidence>
<evidence type="ECO:0008006" key="3">
    <source>
        <dbReference type="Google" id="ProtNLM"/>
    </source>
</evidence>
<dbReference type="Gene3D" id="3.30.420.10">
    <property type="entry name" value="Ribonuclease H-like superfamily/Ribonuclease H"/>
    <property type="match status" value="1"/>
</dbReference>
<dbReference type="Proteomes" id="UP001159363">
    <property type="component" value="Chromosome 4"/>
</dbReference>
<accession>A0ABQ9HIF0</accession>
<organism evidence="1 2">
    <name type="scientific">Dryococelus australis</name>
    <dbReference type="NCBI Taxonomy" id="614101"/>
    <lineage>
        <taxon>Eukaryota</taxon>
        <taxon>Metazoa</taxon>
        <taxon>Ecdysozoa</taxon>
        <taxon>Arthropoda</taxon>
        <taxon>Hexapoda</taxon>
        <taxon>Insecta</taxon>
        <taxon>Pterygota</taxon>
        <taxon>Neoptera</taxon>
        <taxon>Polyneoptera</taxon>
        <taxon>Phasmatodea</taxon>
        <taxon>Verophasmatodea</taxon>
        <taxon>Anareolatae</taxon>
        <taxon>Phasmatidae</taxon>
        <taxon>Eurycanthinae</taxon>
        <taxon>Dryococelus</taxon>
    </lineage>
</organism>
<protein>
    <recommendedName>
        <fullName evidence="3">Tc1-like transposase DDE domain-containing protein</fullName>
    </recommendedName>
</protein>
<evidence type="ECO:0000313" key="2">
    <source>
        <dbReference type="Proteomes" id="UP001159363"/>
    </source>
</evidence>
<keyword evidence="2" id="KW-1185">Reference proteome</keyword>
<proteinExistence type="predicted"/>